<dbReference type="PROSITE" id="PS50950">
    <property type="entry name" value="ZF_THAP"/>
    <property type="match status" value="1"/>
</dbReference>
<evidence type="ECO:0000256" key="5">
    <source>
        <dbReference type="PROSITE-ProRule" id="PRU00309"/>
    </source>
</evidence>
<dbReference type="Pfam" id="PF05485">
    <property type="entry name" value="THAP"/>
    <property type="match status" value="1"/>
</dbReference>
<keyword evidence="1" id="KW-0479">Metal-binding</keyword>
<evidence type="ECO:0000313" key="8">
    <source>
        <dbReference type="EMBL" id="CAH2006335.1"/>
    </source>
</evidence>
<evidence type="ECO:0000256" key="2">
    <source>
        <dbReference type="ARBA" id="ARBA00022771"/>
    </source>
</evidence>
<accession>A0A9P0M345</accession>
<dbReference type="SUPFAM" id="SSF57716">
    <property type="entry name" value="Glucocorticoid receptor-like (DNA-binding domain)"/>
    <property type="match status" value="1"/>
</dbReference>
<feature type="compositionally biased region" description="Polar residues" evidence="6">
    <location>
        <begin position="118"/>
        <end position="127"/>
    </location>
</feature>
<protein>
    <recommendedName>
        <fullName evidence="7">THAP-type domain-containing protein</fullName>
    </recommendedName>
</protein>
<evidence type="ECO:0000256" key="1">
    <source>
        <dbReference type="ARBA" id="ARBA00022723"/>
    </source>
</evidence>
<feature type="domain" description="THAP-type" evidence="7">
    <location>
        <begin position="1"/>
        <end position="83"/>
    </location>
</feature>
<dbReference type="Proteomes" id="UP001152888">
    <property type="component" value="Unassembled WGS sequence"/>
</dbReference>
<evidence type="ECO:0000256" key="3">
    <source>
        <dbReference type="ARBA" id="ARBA00022833"/>
    </source>
</evidence>
<feature type="compositionally biased region" description="Low complexity" evidence="6">
    <location>
        <begin position="128"/>
        <end position="139"/>
    </location>
</feature>
<evidence type="ECO:0000256" key="6">
    <source>
        <dbReference type="SAM" id="MobiDB-lite"/>
    </source>
</evidence>
<feature type="region of interest" description="Disordered" evidence="6">
    <location>
        <begin position="108"/>
        <end position="149"/>
    </location>
</feature>
<keyword evidence="9" id="KW-1185">Reference proteome</keyword>
<reference evidence="8" key="1">
    <citation type="submission" date="2022-03" db="EMBL/GenBank/DDBJ databases">
        <authorList>
            <person name="Sayadi A."/>
        </authorList>
    </citation>
    <scope>NUCLEOTIDE SEQUENCE</scope>
</reference>
<name>A0A9P0M345_ACAOB</name>
<dbReference type="EMBL" id="CAKOFQ010007682">
    <property type="protein sequence ID" value="CAH2006335.1"/>
    <property type="molecule type" value="Genomic_DNA"/>
</dbReference>
<dbReference type="OrthoDB" id="6783990at2759"/>
<proteinExistence type="predicted"/>
<organism evidence="8 9">
    <name type="scientific">Acanthoscelides obtectus</name>
    <name type="common">Bean weevil</name>
    <name type="synonym">Bruchus obtectus</name>
    <dbReference type="NCBI Taxonomy" id="200917"/>
    <lineage>
        <taxon>Eukaryota</taxon>
        <taxon>Metazoa</taxon>
        <taxon>Ecdysozoa</taxon>
        <taxon>Arthropoda</taxon>
        <taxon>Hexapoda</taxon>
        <taxon>Insecta</taxon>
        <taxon>Pterygota</taxon>
        <taxon>Neoptera</taxon>
        <taxon>Endopterygota</taxon>
        <taxon>Coleoptera</taxon>
        <taxon>Polyphaga</taxon>
        <taxon>Cucujiformia</taxon>
        <taxon>Chrysomeloidea</taxon>
        <taxon>Chrysomelidae</taxon>
        <taxon>Bruchinae</taxon>
        <taxon>Bruchini</taxon>
        <taxon>Acanthoscelides</taxon>
    </lineage>
</organism>
<dbReference type="InterPro" id="IPR006612">
    <property type="entry name" value="THAP_Znf"/>
</dbReference>
<dbReference type="GO" id="GO:0008270">
    <property type="term" value="F:zinc ion binding"/>
    <property type="evidence" value="ECO:0007669"/>
    <property type="project" value="UniProtKB-KW"/>
</dbReference>
<comment type="caution">
    <text evidence="8">The sequence shown here is derived from an EMBL/GenBank/DDBJ whole genome shotgun (WGS) entry which is preliminary data.</text>
</comment>
<evidence type="ECO:0000256" key="4">
    <source>
        <dbReference type="ARBA" id="ARBA00023125"/>
    </source>
</evidence>
<sequence length="231" mass="26035">MVRQCCVCKILDYKEEEQHLSFMCKFPVDPVQRNIWLSLLAFEANYKLSKQAEVRSNHFQQSDIECSSSGIRRLRKGAVPLAKHSLFIFPENLRLKFDDLPSISGLSTSLSGTGKKASVSNRDQSFGSSSSAITASETENQPEPDAGFKDDYLATACKNRKRRYVGDLSSSDFSTPEKAKKNFRLMKNTITALRNKSHNLHASNTYFKKKIKTLGGLMKLLKEKSYNITCS</sequence>
<dbReference type="GO" id="GO:0003677">
    <property type="term" value="F:DNA binding"/>
    <property type="evidence" value="ECO:0007669"/>
    <property type="project" value="UniProtKB-UniRule"/>
</dbReference>
<evidence type="ECO:0000313" key="9">
    <source>
        <dbReference type="Proteomes" id="UP001152888"/>
    </source>
</evidence>
<evidence type="ECO:0000259" key="7">
    <source>
        <dbReference type="PROSITE" id="PS50950"/>
    </source>
</evidence>
<keyword evidence="3" id="KW-0862">Zinc</keyword>
<keyword evidence="2 5" id="KW-0863">Zinc-finger</keyword>
<dbReference type="AlphaFoldDB" id="A0A9P0M345"/>
<gene>
    <name evidence="8" type="ORF">ACAOBT_LOCUS29035</name>
</gene>
<keyword evidence="4 5" id="KW-0238">DNA-binding</keyword>